<comment type="caution">
    <text evidence="1">The sequence shown here is derived from an EMBL/GenBank/DDBJ whole genome shotgun (WGS) entry which is preliminary data.</text>
</comment>
<dbReference type="EMBL" id="NDIQ01000001">
    <property type="protein sequence ID" value="PRT53856.1"/>
    <property type="molecule type" value="Genomic_DNA"/>
</dbReference>
<reference evidence="1 2" key="1">
    <citation type="submission" date="2017-04" db="EMBL/GenBank/DDBJ databases">
        <title>Genome sequencing of [Candida] sorbophila.</title>
        <authorList>
            <person name="Ahn J.O."/>
        </authorList>
    </citation>
    <scope>NUCLEOTIDE SEQUENCE [LARGE SCALE GENOMIC DNA]</scope>
    <source>
        <strain evidence="1 2">DS02</strain>
    </source>
</reference>
<dbReference type="RefSeq" id="XP_024663802.1">
    <property type="nucleotide sequence ID" value="XM_024808034.1"/>
</dbReference>
<evidence type="ECO:0000313" key="2">
    <source>
        <dbReference type="Proteomes" id="UP000238350"/>
    </source>
</evidence>
<accession>A0A2T0FFT5</accession>
<protein>
    <submittedName>
        <fullName evidence="1">Uncharacterized protein</fullName>
    </submittedName>
</protein>
<name>A0A2T0FFT5_9ASCO</name>
<proteinExistence type="predicted"/>
<dbReference type="Proteomes" id="UP000238350">
    <property type="component" value="Unassembled WGS sequence"/>
</dbReference>
<gene>
    <name evidence="1" type="ORF">B9G98_01476</name>
</gene>
<keyword evidence="2" id="KW-1185">Reference proteome</keyword>
<organism evidence="1 2">
    <name type="scientific">Wickerhamiella sorbophila</name>
    <dbReference type="NCBI Taxonomy" id="45607"/>
    <lineage>
        <taxon>Eukaryota</taxon>
        <taxon>Fungi</taxon>
        <taxon>Dikarya</taxon>
        <taxon>Ascomycota</taxon>
        <taxon>Saccharomycotina</taxon>
        <taxon>Dipodascomycetes</taxon>
        <taxon>Dipodascales</taxon>
        <taxon>Trichomonascaceae</taxon>
        <taxon>Wickerhamiella</taxon>
    </lineage>
</organism>
<sequence>MSEPSKSLEEAVDSILEASGDLVLKLGSERGRLVPNAGVDVSELNKCIHDYQKQLDLVELEIRQGLHQN</sequence>
<dbReference type="AlphaFoldDB" id="A0A2T0FFT5"/>
<dbReference type="GeneID" id="36515225"/>
<evidence type="ECO:0000313" key="1">
    <source>
        <dbReference type="EMBL" id="PRT53856.1"/>
    </source>
</evidence>